<dbReference type="PROSITE" id="PS50011">
    <property type="entry name" value="PROTEIN_KINASE_DOM"/>
    <property type="match status" value="1"/>
</dbReference>
<dbReference type="PANTHER" id="PTHR44329">
    <property type="entry name" value="SERINE/THREONINE-PROTEIN KINASE TNNI3K-RELATED"/>
    <property type="match status" value="1"/>
</dbReference>
<comment type="caution">
    <text evidence="2">The sequence shown here is derived from an EMBL/GenBank/DDBJ whole genome shotgun (WGS) entry which is preliminary data.</text>
</comment>
<reference evidence="2" key="1">
    <citation type="submission" date="2021-04" db="EMBL/GenBank/DDBJ databases">
        <authorList>
            <consortium name="Molecular Ecology Group"/>
        </authorList>
    </citation>
    <scope>NUCLEOTIDE SEQUENCE</scope>
</reference>
<dbReference type="Gene3D" id="1.10.510.10">
    <property type="entry name" value="Transferase(Phosphotransferase) domain 1"/>
    <property type="match status" value="1"/>
</dbReference>
<dbReference type="InterPro" id="IPR000719">
    <property type="entry name" value="Prot_kinase_dom"/>
</dbReference>
<evidence type="ECO:0000313" key="2">
    <source>
        <dbReference type="EMBL" id="CAG5119162.1"/>
    </source>
</evidence>
<protein>
    <recommendedName>
        <fullName evidence="1">Protein kinase domain-containing protein</fullName>
    </recommendedName>
</protein>
<accession>A0A8S3YUB0</accession>
<organism evidence="2 3">
    <name type="scientific">Candidula unifasciata</name>
    <dbReference type="NCBI Taxonomy" id="100452"/>
    <lineage>
        <taxon>Eukaryota</taxon>
        <taxon>Metazoa</taxon>
        <taxon>Spiralia</taxon>
        <taxon>Lophotrochozoa</taxon>
        <taxon>Mollusca</taxon>
        <taxon>Gastropoda</taxon>
        <taxon>Heterobranchia</taxon>
        <taxon>Euthyneura</taxon>
        <taxon>Panpulmonata</taxon>
        <taxon>Eupulmonata</taxon>
        <taxon>Stylommatophora</taxon>
        <taxon>Helicina</taxon>
        <taxon>Helicoidea</taxon>
        <taxon>Geomitridae</taxon>
        <taxon>Candidula</taxon>
    </lineage>
</organism>
<dbReference type="Proteomes" id="UP000678393">
    <property type="component" value="Unassembled WGS sequence"/>
</dbReference>
<dbReference type="SMART" id="SM00220">
    <property type="entry name" value="S_TKc"/>
    <property type="match status" value="1"/>
</dbReference>
<dbReference type="InterPro" id="IPR051681">
    <property type="entry name" value="Ser/Thr_Kinases-Pseudokinases"/>
</dbReference>
<dbReference type="SUPFAM" id="SSF56112">
    <property type="entry name" value="Protein kinase-like (PK-like)"/>
    <property type="match status" value="1"/>
</dbReference>
<dbReference type="OrthoDB" id="6068455at2759"/>
<evidence type="ECO:0000313" key="3">
    <source>
        <dbReference type="Proteomes" id="UP000678393"/>
    </source>
</evidence>
<sequence length="284" mass="33092">MAHSVLRGPVVFNFDIDFLNSSRVNFEATIDANRNGDVVLASFWGQPNWKFIAKRFTLLNEERVARNKRVFFREVQFMQSSDHPFLVKCIYAAACPMYLSIYMKYYHRGTLERYLGHMSLDMSELCVIQVACALRYLHKNNLVHLDVKLANIFLDEEHNAILGDFGLAMEMEPQQQTLAKRFIGSTDGYAAPEWVAASPDMELDPYKMDSYSLGVVLWCLVLERVTGLDVNYYFETRKTADLQPRIRDMLLRLLQWDPVERVTVGDFLHRVHWDSVYRSVIDRN</sequence>
<name>A0A8S3YUB0_9EUPU</name>
<evidence type="ECO:0000259" key="1">
    <source>
        <dbReference type="PROSITE" id="PS50011"/>
    </source>
</evidence>
<keyword evidence="3" id="KW-1185">Reference proteome</keyword>
<gene>
    <name evidence="2" type="ORF">CUNI_LOCUS4720</name>
</gene>
<dbReference type="GO" id="GO:0004674">
    <property type="term" value="F:protein serine/threonine kinase activity"/>
    <property type="evidence" value="ECO:0007669"/>
    <property type="project" value="TreeGrafter"/>
</dbReference>
<dbReference type="PROSITE" id="PS00108">
    <property type="entry name" value="PROTEIN_KINASE_ST"/>
    <property type="match status" value="1"/>
</dbReference>
<dbReference type="AlphaFoldDB" id="A0A8S3YUB0"/>
<dbReference type="CDD" id="cd00180">
    <property type="entry name" value="PKc"/>
    <property type="match status" value="1"/>
</dbReference>
<dbReference type="Pfam" id="PF00069">
    <property type="entry name" value="Pkinase"/>
    <property type="match status" value="1"/>
</dbReference>
<proteinExistence type="predicted"/>
<feature type="domain" description="Protein kinase" evidence="1">
    <location>
        <begin position="24"/>
        <end position="277"/>
    </location>
</feature>
<dbReference type="InterPro" id="IPR008271">
    <property type="entry name" value="Ser/Thr_kinase_AS"/>
</dbReference>
<dbReference type="EMBL" id="CAJHNH020000666">
    <property type="protein sequence ID" value="CAG5119162.1"/>
    <property type="molecule type" value="Genomic_DNA"/>
</dbReference>
<dbReference type="GO" id="GO:0005524">
    <property type="term" value="F:ATP binding"/>
    <property type="evidence" value="ECO:0007669"/>
    <property type="project" value="InterPro"/>
</dbReference>
<dbReference type="InterPro" id="IPR011009">
    <property type="entry name" value="Kinase-like_dom_sf"/>
</dbReference>